<keyword evidence="2 4" id="KW-0167">Capsid protein</keyword>
<accession>A0A8S5KZZ0</accession>
<dbReference type="Proteomes" id="UP000677624">
    <property type="component" value="Segment"/>
</dbReference>
<sequence length="132" mass="14496">MPQASNISIDDGQAAPSTHVFTVIKPQNDDSPSEFRDLSRTTRDQQVQITELVTRAKGNSSRDKVKLQITIPILRTDITGTTRVVDWSSVRCDYTIPQSCTDAEKADLFAYAKNLAAHASVEAAVVTSLPQY</sequence>
<evidence type="ECO:0000256" key="3">
    <source>
        <dbReference type="ARBA" id="ARBA00022844"/>
    </source>
</evidence>
<evidence type="ECO:0000313" key="5">
    <source>
        <dbReference type="Proteomes" id="UP000677624"/>
    </source>
</evidence>
<dbReference type="InterPro" id="IPR015954">
    <property type="entry name" value="Phage_RNA-type_capsid"/>
</dbReference>
<dbReference type="GeneID" id="80398456"/>
<dbReference type="RefSeq" id="YP_010769440.1">
    <property type="nucleotide sequence ID" value="NC_073975.1"/>
</dbReference>
<name>A0A8S5KZZ0_9VIRU</name>
<proteinExistence type="predicted"/>
<keyword evidence="5" id="KW-1185">Reference proteome</keyword>
<protein>
    <submittedName>
        <fullName evidence="4">Coat protein</fullName>
    </submittedName>
</protein>
<comment type="subcellular location">
    <subcellularLocation>
        <location evidence="1">Virion</location>
    </subcellularLocation>
</comment>
<keyword evidence="3" id="KW-0946">Virion</keyword>
<dbReference type="GO" id="GO:0019028">
    <property type="term" value="C:viral capsid"/>
    <property type="evidence" value="ECO:0007669"/>
    <property type="project" value="UniProtKB-KW"/>
</dbReference>
<reference evidence="4 5" key="1">
    <citation type="submission" date="2020-09" db="EMBL/GenBank/DDBJ databases">
        <title>Leviviricetes taxonomy.</title>
        <authorList>
            <person name="Stockdale S.R."/>
            <person name="Callanan J."/>
            <person name="Adriaenssens E.M."/>
            <person name="Kuhn J.H."/>
            <person name="Rumnieks J."/>
            <person name="Shkoporov A."/>
            <person name="Draper L.A."/>
            <person name="Ross P."/>
            <person name="Hill C."/>
        </authorList>
    </citation>
    <scope>NUCLEOTIDE SEQUENCE [LARGE SCALE GENOMIC DNA]</scope>
</reference>
<evidence type="ECO:0000313" key="4">
    <source>
        <dbReference type="EMBL" id="DAD50759.1"/>
    </source>
</evidence>
<dbReference type="EMBL" id="BK013619">
    <property type="protein sequence ID" value="DAD50759.1"/>
    <property type="molecule type" value="Genomic_RNA"/>
</dbReference>
<evidence type="ECO:0000256" key="2">
    <source>
        <dbReference type="ARBA" id="ARBA00022561"/>
    </source>
</evidence>
<organism evidence="4 5">
    <name type="scientific">ssRNA phage SRR7473382_2</name>
    <dbReference type="NCBI Taxonomy" id="2786627"/>
    <lineage>
        <taxon>Viruses</taxon>
        <taxon>Riboviria</taxon>
        <taxon>Orthornavirae</taxon>
        <taxon>Lenarviricota</taxon>
        <taxon>Leviviricetes</taxon>
        <taxon>Norzivirales</taxon>
        <taxon>Fiersviridae</taxon>
        <taxon>Kehmevirus</taxon>
        <taxon>Kehmevirus caenenecus</taxon>
    </lineage>
</organism>
<gene>
    <name evidence="4" type="primary">SRR7473382_2_2</name>
</gene>
<dbReference type="KEGG" id="vg:80398456"/>
<evidence type="ECO:0000256" key="1">
    <source>
        <dbReference type="ARBA" id="ARBA00004328"/>
    </source>
</evidence>
<dbReference type="Gene3D" id="3.30.380.10">
    <property type="entry name" value="MS2 Viral Coat Protein"/>
    <property type="match status" value="1"/>
</dbReference>